<reference evidence="2 3" key="1">
    <citation type="submission" date="2020-07" db="EMBL/GenBank/DDBJ databases">
        <title>Streptomyces isolated from Indian soil.</title>
        <authorList>
            <person name="Mandal S."/>
            <person name="Maiti P.K."/>
        </authorList>
    </citation>
    <scope>NUCLEOTIDE SEQUENCE [LARGE SCALE GENOMIC DNA]</scope>
    <source>
        <strain evidence="2 3">PSKA54</strain>
    </source>
</reference>
<keyword evidence="1" id="KW-1133">Transmembrane helix</keyword>
<evidence type="ECO:0000256" key="1">
    <source>
        <dbReference type="SAM" id="Phobius"/>
    </source>
</evidence>
<dbReference type="Proteomes" id="UP000586976">
    <property type="component" value="Unassembled WGS sequence"/>
</dbReference>
<accession>A0A7W2D6X8</accession>
<evidence type="ECO:0000313" key="3">
    <source>
        <dbReference type="Proteomes" id="UP000586976"/>
    </source>
</evidence>
<keyword evidence="1" id="KW-0472">Membrane</keyword>
<organism evidence="2 3">
    <name type="scientific">Streptomyces himalayensis subsp. aureolus</name>
    <dbReference type="NCBI Taxonomy" id="2758039"/>
    <lineage>
        <taxon>Bacteria</taxon>
        <taxon>Bacillati</taxon>
        <taxon>Actinomycetota</taxon>
        <taxon>Actinomycetes</taxon>
        <taxon>Kitasatosporales</taxon>
        <taxon>Streptomycetaceae</taxon>
        <taxon>Streptomyces</taxon>
        <taxon>Streptomyces himalayensis</taxon>
    </lineage>
</organism>
<gene>
    <name evidence="2" type="ORF">H1V43_32035</name>
</gene>
<keyword evidence="3" id="KW-1185">Reference proteome</keyword>
<name>A0A7W2D6X8_9ACTN</name>
<proteinExistence type="predicted"/>
<feature type="transmembrane region" description="Helical" evidence="1">
    <location>
        <begin position="109"/>
        <end position="129"/>
    </location>
</feature>
<dbReference type="EMBL" id="JACEQY010000049">
    <property type="protein sequence ID" value="MBA4865895.1"/>
    <property type="molecule type" value="Genomic_DNA"/>
</dbReference>
<comment type="caution">
    <text evidence="2">The sequence shown here is derived from an EMBL/GenBank/DDBJ whole genome shotgun (WGS) entry which is preliminary data.</text>
</comment>
<dbReference type="AlphaFoldDB" id="A0A7W2D6X8"/>
<keyword evidence="1" id="KW-0812">Transmembrane</keyword>
<evidence type="ECO:0000313" key="2">
    <source>
        <dbReference type="EMBL" id="MBA4865895.1"/>
    </source>
</evidence>
<protein>
    <submittedName>
        <fullName evidence="2">Uncharacterized protein</fullName>
    </submittedName>
</protein>
<dbReference type="RefSeq" id="WP_181867333.1">
    <property type="nucleotide sequence ID" value="NZ_JACEQY010000049.1"/>
</dbReference>
<sequence length="130" mass="14003">MTTIDETAPATDAGELLRQWATSPRDAAAVAALLEEADLLARDDVRRVLLDETDDGGMACDWSQLARSLYALDLTEAELAFLGFVLSIAYPSQVALSRVRDLDERRLAVLLRALVTLSGIGTIAVGTRIS</sequence>